<dbReference type="InterPro" id="IPR046347">
    <property type="entry name" value="bZIP_sf"/>
</dbReference>
<comment type="subcellular location">
    <subcellularLocation>
        <location evidence="1">Nucleus</location>
    </subcellularLocation>
</comment>
<dbReference type="AlphaFoldDB" id="Q39532"/>
<feature type="compositionally biased region" description="Acidic residues" evidence="7">
    <location>
        <begin position="195"/>
        <end position="204"/>
    </location>
</feature>
<dbReference type="GO" id="GO:0042802">
    <property type="term" value="F:identical protein binding"/>
    <property type="evidence" value="ECO:0000314"/>
    <property type="project" value="CAFA"/>
</dbReference>
<keyword evidence="6" id="KW-0175">Coiled coil</keyword>
<dbReference type="PROSITE" id="PS00036">
    <property type="entry name" value="BZIP_BASIC"/>
    <property type="match status" value="1"/>
</dbReference>
<dbReference type="Pfam" id="PF12498">
    <property type="entry name" value="bZIP_C"/>
    <property type="match status" value="1"/>
</dbReference>
<dbReference type="CDD" id="cd14702">
    <property type="entry name" value="bZIP_plant_GBF1"/>
    <property type="match status" value="1"/>
</dbReference>
<feature type="domain" description="BZIP" evidence="8">
    <location>
        <begin position="214"/>
        <end position="269"/>
    </location>
</feature>
<dbReference type="SMART" id="SM00338">
    <property type="entry name" value="BRLZ"/>
    <property type="match status" value="1"/>
</dbReference>
<organism evidence="9">
    <name type="scientific">Coix lacryma-jobi</name>
    <name type="common">Job's tears</name>
    <dbReference type="NCBI Taxonomy" id="4505"/>
    <lineage>
        <taxon>Eukaryota</taxon>
        <taxon>Viridiplantae</taxon>
        <taxon>Streptophyta</taxon>
        <taxon>Embryophyta</taxon>
        <taxon>Tracheophyta</taxon>
        <taxon>Spermatophyta</taxon>
        <taxon>Magnoliopsida</taxon>
        <taxon>Liliopsida</taxon>
        <taxon>Poales</taxon>
        <taxon>Poaceae</taxon>
        <taxon>PACMAD clade</taxon>
        <taxon>Panicoideae</taxon>
        <taxon>Andropogonodae</taxon>
        <taxon>Andropogoneae</taxon>
        <taxon>Rottboelliinae</taxon>
        <taxon>Coix</taxon>
    </lineage>
</organism>
<protein>
    <submittedName>
        <fullName evidence="9">Opaque 2</fullName>
    </submittedName>
</protein>
<dbReference type="InterPro" id="IPR045314">
    <property type="entry name" value="bZIP_plant_GBF1"/>
</dbReference>
<keyword evidence="5" id="KW-0539">Nucleus</keyword>
<evidence type="ECO:0000256" key="4">
    <source>
        <dbReference type="ARBA" id="ARBA00023163"/>
    </source>
</evidence>
<evidence type="ECO:0000256" key="2">
    <source>
        <dbReference type="ARBA" id="ARBA00023015"/>
    </source>
</evidence>
<evidence type="ECO:0000256" key="3">
    <source>
        <dbReference type="ARBA" id="ARBA00023125"/>
    </source>
</evidence>
<dbReference type="InterPro" id="IPR020983">
    <property type="entry name" value="Basic_leucine-zipper_C"/>
</dbReference>
<dbReference type="DisProt" id="DP01048"/>
<dbReference type="EMBL" id="X78287">
    <property type="protein sequence ID" value="CAA55092.1"/>
    <property type="molecule type" value="Genomic_DNA"/>
</dbReference>
<dbReference type="PIR" id="S42493">
    <property type="entry name" value="S42493"/>
</dbReference>
<dbReference type="PROSITE" id="PS50217">
    <property type="entry name" value="BZIP"/>
    <property type="match status" value="1"/>
</dbReference>
<name>Q39532_COILA</name>
<evidence type="ECO:0000256" key="1">
    <source>
        <dbReference type="ARBA" id="ARBA00004123"/>
    </source>
</evidence>
<dbReference type="PANTHER" id="PTHR46408">
    <property type="entry name" value="BASIC LEUCINE ZIPPER 63"/>
    <property type="match status" value="1"/>
</dbReference>
<dbReference type="PANTHER" id="PTHR46408:SF7">
    <property type="entry name" value="REGULATORY PROTEIN OPAQUE-2"/>
    <property type="match status" value="1"/>
</dbReference>
<reference evidence="9" key="1">
    <citation type="journal article" date="1997" name="Plant Mol. Biol.">
        <title>ACGT and vicilin core sequences in a promoter domain required for seed-specific expression of a 2S storage protein gene are recognized by the opaque-2 regulatory protein.</title>
        <authorList>
            <person name="Vincentz M."/>
            <person name="Leite A."/>
            <person name="Neshich G."/>
            <person name="Vriend G."/>
            <person name="Mattar C."/>
            <person name="Barros L."/>
            <person name="Weinberg D."/>
            <person name="de Almeida E.R."/>
            <person name="de Carvalho M.P."/>
            <person name="Aragao F."/>
            <person name="Gander E.S."/>
        </authorList>
    </citation>
    <scope>NUCLEOTIDE SEQUENCE</scope>
</reference>
<keyword evidence="2" id="KW-0805">Transcription regulation</keyword>
<dbReference type="GO" id="GO:0003676">
    <property type="term" value="F:nucleic acid binding"/>
    <property type="evidence" value="ECO:0000269"/>
    <property type="project" value="DisProt"/>
</dbReference>
<evidence type="ECO:0000256" key="7">
    <source>
        <dbReference type="SAM" id="MobiDB-lite"/>
    </source>
</evidence>
<dbReference type="GO" id="GO:0003700">
    <property type="term" value="F:DNA-binding transcription factor activity"/>
    <property type="evidence" value="ECO:0007669"/>
    <property type="project" value="InterPro"/>
</dbReference>
<evidence type="ECO:0000256" key="6">
    <source>
        <dbReference type="SAM" id="Coils"/>
    </source>
</evidence>
<evidence type="ECO:0000259" key="8">
    <source>
        <dbReference type="PROSITE" id="PS50217"/>
    </source>
</evidence>
<feature type="compositionally biased region" description="Basic and acidic residues" evidence="7">
    <location>
        <begin position="212"/>
        <end position="229"/>
    </location>
</feature>
<dbReference type="GO" id="GO:0060090">
    <property type="term" value="F:molecular adaptor activity"/>
    <property type="evidence" value="ECO:0000269"/>
    <property type="project" value="DisProt"/>
</dbReference>
<keyword evidence="3" id="KW-0238">DNA-binding</keyword>
<dbReference type="SUPFAM" id="SSF57959">
    <property type="entry name" value="Leucine zipper domain"/>
    <property type="match status" value="1"/>
</dbReference>
<sequence length="408" mass="44826">MEHVISMEEILGPFWDLPPSPPPLPLPEQQPLVTDTGSVVIDGVVTQGGGDGEGGDMMGQNTTEWTFERLLEEEILINKTTLVTNSSCSTLNIDPVVEVDQGTMASGAVSAVGDPMEYNAILKRKLEVDLVAFKMWRASSVVNSERSQDSNNHNGGSKNVVQNKLNGEDPINNHAQNVDLRVRLATSSSSRDPSPSDEDMDGEVEILGFKMPTEERVRKRKESNRESARRSRYRKAAHLKELEDQVEQLKAENSCLLRRLAALNQKYNEANVDNRVLRADMETLRAKVKMGEDSLKRVMEMSSLPPSMPIPALPSSSDASVPIQDDIINYFSTTPAADEDAPVDNNSFIIMPMADPLQLVQAEDQPTMGAMELIQKTMGAMPTSPGSALQESQLLGLGPDETINMDMY</sequence>
<dbReference type="InterPro" id="IPR004827">
    <property type="entry name" value="bZIP"/>
</dbReference>
<dbReference type="FunFam" id="1.20.5.170:FF:000020">
    <property type="entry name" value="BZIP transcription factor"/>
    <property type="match status" value="1"/>
</dbReference>
<evidence type="ECO:0000256" key="5">
    <source>
        <dbReference type="ARBA" id="ARBA00023242"/>
    </source>
</evidence>
<dbReference type="GO" id="GO:0005634">
    <property type="term" value="C:nucleus"/>
    <property type="evidence" value="ECO:0007669"/>
    <property type="project" value="UniProtKB-SubCell"/>
</dbReference>
<feature type="compositionally biased region" description="Polar residues" evidence="7">
    <location>
        <begin position="142"/>
        <end position="165"/>
    </location>
</feature>
<accession>Q39532</accession>
<evidence type="ECO:0000313" key="9">
    <source>
        <dbReference type="EMBL" id="CAA55092.1"/>
    </source>
</evidence>
<keyword evidence="4" id="KW-0804">Transcription</keyword>
<dbReference type="GO" id="GO:0003677">
    <property type="term" value="F:DNA binding"/>
    <property type="evidence" value="ECO:0007669"/>
    <property type="project" value="UniProtKB-KW"/>
</dbReference>
<dbReference type="Gene3D" id="1.20.5.170">
    <property type="match status" value="1"/>
</dbReference>
<proteinExistence type="predicted"/>
<feature type="coiled-coil region" evidence="6">
    <location>
        <begin position="232"/>
        <end position="287"/>
    </location>
</feature>
<dbReference type="Pfam" id="PF00170">
    <property type="entry name" value="bZIP_1"/>
    <property type="match status" value="1"/>
</dbReference>
<feature type="region of interest" description="Disordered" evidence="7">
    <location>
        <begin position="142"/>
        <end position="232"/>
    </location>
</feature>